<dbReference type="RefSeq" id="WP_160062801.1">
    <property type="nucleotide sequence ID" value="NZ_JBAKBA010000006.1"/>
</dbReference>
<reference evidence="2 3" key="1">
    <citation type="submission" date="2024-02" db="EMBL/GenBank/DDBJ databases">
        <title>Bacteria isolated from the canopy kelp, Nereocystis luetkeana.</title>
        <authorList>
            <person name="Pfister C.A."/>
            <person name="Younker I.T."/>
            <person name="Light S.H."/>
        </authorList>
    </citation>
    <scope>NUCLEOTIDE SEQUENCE [LARGE SCALE GENOMIC DNA]</scope>
    <source>
        <strain evidence="2 3">TI.2.07</strain>
    </source>
</reference>
<feature type="transmembrane region" description="Helical" evidence="1">
    <location>
        <begin position="34"/>
        <end position="56"/>
    </location>
</feature>
<dbReference type="InterPro" id="IPR018643">
    <property type="entry name" value="DUF2069_membrane"/>
</dbReference>
<evidence type="ECO:0000256" key="1">
    <source>
        <dbReference type="SAM" id="Phobius"/>
    </source>
</evidence>
<keyword evidence="1" id="KW-1133">Transmembrane helix</keyword>
<keyword evidence="1" id="KW-0812">Transmembrane</keyword>
<organism evidence="2 3">
    <name type="scientific">Psychromonas arctica</name>
    <dbReference type="NCBI Taxonomy" id="168275"/>
    <lineage>
        <taxon>Bacteria</taxon>
        <taxon>Pseudomonadati</taxon>
        <taxon>Pseudomonadota</taxon>
        <taxon>Gammaproteobacteria</taxon>
        <taxon>Alteromonadales</taxon>
        <taxon>Psychromonadaceae</taxon>
        <taxon>Psychromonas</taxon>
    </lineage>
</organism>
<evidence type="ECO:0000313" key="3">
    <source>
        <dbReference type="Proteomes" id="UP001366060"/>
    </source>
</evidence>
<sequence length="125" mass="14189">MNTLHFQRIAQCGYFGLLILVPLWHLYLSPPPLGISPILITLIWLIPLLCPLKGIVQGNPYTYAWSGFISLIYIMHGSVIIMGNDQELWLAIIEFILASLFLAGNIYFAKYRGIELGLSIRKKKK</sequence>
<feature type="transmembrane region" description="Helical" evidence="1">
    <location>
        <begin position="63"/>
        <end position="82"/>
    </location>
</feature>
<feature type="transmembrane region" description="Helical" evidence="1">
    <location>
        <begin position="12"/>
        <end position="28"/>
    </location>
</feature>
<dbReference type="Proteomes" id="UP001366060">
    <property type="component" value="Unassembled WGS sequence"/>
</dbReference>
<dbReference type="EMBL" id="JBAKBA010000006">
    <property type="protein sequence ID" value="MEL0658288.1"/>
    <property type="molecule type" value="Genomic_DNA"/>
</dbReference>
<protein>
    <submittedName>
        <fullName evidence="2">DUF2069 domain-containing protein</fullName>
    </submittedName>
</protein>
<proteinExistence type="predicted"/>
<evidence type="ECO:0000313" key="2">
    <source>
        <dbReference type="EMBL" id="MEL0658288.1"/>
    </source>
</evidence>
<keyword evidence="3" id="KW-1185">Reference proteome</keyword>
<name>A0ABU9H913_9GAMM</name>
<gene>
    <name evidence="2" type="ORF">V6255_03960</name>
</gene>
<accession>A0ABU9H913</accession>
<dbReference type="Pfam" id="PF09842">
    <property type="entry name" value="DUF2069"/>
    <property type="match status" value="1"/>
</dbReference>
<feature type="transmembrane region" description="Helical" evidence="1">
    <location>
        <begin position="88"/>
        <end position="108"/>
    </location>
</feature>
<comment type="caution">
    <text evidence="2">The sequence shown here is derived from an EMBL/GenBank/DDBJ whole genome shotgun (WGS) entry which is preliminary data.</text>
</comment>
<keyword evidence="1" id="KW-0472">Membrane</keyword>